<sequence>MWRTPEELLEIGLRRSRVVMINEAHDGLKRCIRTRQIGQRILPTAHKVGLRHLAMEALSPFFVDEANRTRQLPEVKIGMGYLHQPDMRAFMQAALDLGWTLIPYEINFQEYPLNYPLSMEYTNFREEKQAKNLVQALQDLPSDTQLLVWCGNGHPTKVAVKDWLPMGHQFKQLSGIDPFVIDQTSTVKSFQCSPEQQQQSEQFLKQFASELVRKSGTAGFLREEAPASFFQSTEGADAFLVSLLNDLE</sequence>
<dbReference type="AlphaFoldDB" id="A0A951PQ69"/>
<accession>A0A951PQ69</accession>
<evidence type="ECO:0000313" key="2">
    <source>
        <dbReference type="Proteomes" id="UP000753908"/>
    </source>
</evidence>
<evidence type="ECO:0000313" key="1">
    <source>
        <dbReference type="EMBL" id="MBW4546744.1"/>
    </source>
</evidence>
<gene>
    <name evidence="1" type="ORF">KME25_20215</name>
</gene>
<reference evidence="1" key="2">
    <citation type="journal article" date="2022" name="Microbiol. Resour. Announc.">
        <title>Metagenome Sequencing to Explore Phylogenomics of Terrestrial Cyanobacteria.</title>
        <authorList>
            <person name="Ward R.D."/>
            <person name="Stajich J.E."/>
            <person name="Johansen J.R."/>
            <person name="Huntemann M."/>
            <person name="Clum A."/>
            <person name="Foster B."/>
            <person name="Foster B."/>
            <person name="Roux S."/>
            <person name="Palaniappan K."/>
            <person name="Varghese N."/>
            <person name="Mukherjee S."/>
            <person name="Reddy T.B.K."/>
            <person name="Daum C."/>
            <person name="Copeland A."/>
            <person name="Chen I.A."/>
            <person name="Ivanova N.N."/>
            <person name="Kyrpides N.C."/>
            <person name="Shapiro N."/>
            <person name="Eloe-Fadrosh E.A."/>
            <person name="Pietrasiak N."/>
        </authorList>
    </citation>
    <scope>NUCLEOTIDE SEQUENCE</scope>
    <source>
        <strain evidence="1">CPER-KK1</strain>
    </source>
</reference>
<reference evidence="1" key="1">
    <citation type="submission" date="2021-05" db="EMBL/GenBank/DDBJ databases">
        <authorList>
            <person name="Pietrasiak N."/>
            <person name="Ward R."/>
            <person name="Stajich J.E."/>
            <person name="Kurbessoian T."/>
        </authorList>
    </citation>
    <scope>NUCLEOTIDE SEQUENCE</scope>
    <source>
        <strain evidence="1">CPER-KK1</strain>
    </source>
</reference>
<organism evidence="1 2">
    <name type="scientific">Symplocastrum torsivum CPER-KK1</name>
    <dbReference type="NCBI Taxonomy" id="450513"/>
    <lineage>
        <taxon>Bacteria</taxon>
        <taxon>Bacillati</taxon>
        <taxon>Cyanobacteriota</taxon>
        <taxon>Cyanophyceae</taxon>
        <taxon>Oscillatoriophycideae</taxon>
        <taxon>Oscillatoriales</taxon>
        <taxon>Microcoleaceae</taxon>
        <taxon>Symplocastrum</taxon>
    </lineage>
</organism>
<name>A0A951PQ69_9CYAN</name>
<comment type="caution">
    <text evidence="1">The sequence shown here is derived from an EMBL/GenBank/DDBJ whole genome shotgun (WGS) entry which is preliminary data.</text>
</comment>
<dbReference type="Proteomes" id="UP000753908">
    <property type="component" value="Unassembled WGS sequence"/>
</dbReference>
<dbReference type="SUPFAM" id="SSF159501">
    <property type="entry name" value="EreA/ChaN-like"/>
    <property type="match status" value="1"/>
</dbReference>
<dbReference type="EMBL" id="JAHHIF010000029">
    <property type="protein sequence ID" value="MBW4546744.1"/>
    <property type="molecule type" value="Genomic_DNA"/>
</dbReference>
<protein>
    <submittedName>
        <fullName evidence="1">Uncharacterized protein</fullName>
    </submittedName>
</protein>
<proteinExistence type="predicted"/>